<evidence type="ECO:0000256" key="3">
    <source>
        <dbReference type="PROSITE-ProRule" id="PRU00023"/>
    </source>
</evidence>
<dbReference type="SUPFAM" id="SSF48403">
    <property type="entry name" value="Ankyrin repeat"/>
    <property type="match status" value="1"/>
</dbReference>
<feature type="repeat" description="ANK" evidence="3">
    <location>
        <begin position="238"/>
        <end position="270"/>
    </location>
</feature>
<feature type="repeat" description="ANK" evidence="3">
    <location>
        <begin position="172"/>
        <end position="204"/>
    </location>
</feature>
<dbReference type="OrthoDB" id="9995210at2759"/>
<evidence type="ECO:0000313" key="5">
    <source>
        <dbReference type="Proteomes" id="UP000507470"/>
    </source>
</evidence>
<evidence type="ECO:0000313" key="4">
    <source>
        <dbReference type="EMBL" id="CAC5383600.1"/>
    </source>
</evidence>
<dbReference type="EMBL" id="CACVKT020003420">
    <property type="protein sequence ID" value="CAC5383600.1"/>
    <property type="molecule type" value="Genomic_DNA"/>
</dbReference>
<sequence>MQRVKLANTKDTFEIKGWGTSGSYPMLHACYYGYIDIAHWLLDNAVDVNQCRDDGNTSLFMAFYNGHKDIVSLLLERNVSINKCNEKGITPLFIACEKGYSEIVNALLASNANVNISMKDEVYSISPLLKATLLNHLDIVKKLLKKNPDNNYTDIARLLIYNKSNVDMKTITGATAILLAAANGNIEITRLLLEFNADCNVQLYSKEMVSFRMLPCPWTTLTNVKLFIFNFTIERSAKRSSPLHIACAMGHLEIVKYLLLYNASVNLTKDDRTPPLFYACELGHNSIVRLLLDTEADITICRDDGRSPLAIAKENCHKNIEMTLGDTVLYLRGNE</sequence>
<dbReference type="PANTHER" id="PTHR24198">
    <property type="entry name" value="ANKYRIN REPEAT AND PROTEIN KINASE DOMAIN-CONTAINING PROTEIN"/>
    <property type="match status" value="1"/>
</dbReference>
<feature type="repeat" description="ANK" evidence="3">
    <location>
        <begin position="271"/>
        <end position="303"/>
    </location>
</feature>
<dbReference type="Pfam" id="PF12796">
    <property type="entry name" value="Ank_2"/>
    <property type="match status" value="3"/>
</dbReference>
<dbReference type="InterPro" id="IPR002110">
    <property type="entry name" value="Ankyrin_rpt"/>
</dbReference>
<dbReference type="SMART" id="SM00248">
    <property type="entry name" value="ANK"/>
    <property type="match status" value="7"/>
</dbReference>
<dbReference type="AlphaFoldDB" id="A0A6J8BKI2"/>
<gene>
    <name evidence="4" type="ORF">MCOR_19333</name>
</gene>
<dbReference type="PROSITE" id="PS50088">
    <property type="entry name" value="ANK_REPEAT"/>
    <property type="match status" value="5"/>
</dbReference>
<accession>A0A6J8BKI2</accession>
<proteinExistence type="predicted"/>
<keyword evidence="2 3" id="KW-0040">ANK repeat</keyword>
<dbReference type="InterPro" id="IPR036770">
    <property type="entry name" value="Ankyrin_rpt-contain_sf"/>
</dbReference>
<feature type="repeat" description="ANK" evidence="3">
    <location>
        <begin position="87"/>
        <end position="119"/>
    </location>
</feature>
<feature type="repeat" description="ANK" evidence="3">
    <location>
        <begin position="54"/>
        <end position="86"/>
    </location>
</feature>
<keyword evidence="5" id="KW-1185">Reference proteome</keyword>
<evidence type="ECO:0000256" key="2">
    <source>
        <dbReference type="ARBA" id="ARBA00023043"/>
    </source>
</evidence>
<dbReference type="Proteomes" id="UP000507470">
    <property type="component" value="Unassembled WGS sequence"/>
</dbReference>
<organism evidence="4 5">
    <name type="scientific">Mytilus coruscus</name>
    <name type="common">Sea mussel</name>
    <dbReference type="NCBI Taxonomy" id="42192"/>
    <lineage>
        <taxon>Eukaryota</taxon>
        <taxon>Metazoa</taxon>
        <taxon>Spiralia</taxon>
        <taxon>Lophotrochozoa</taxon>
        <taxon>Mollusca</taxon>
        <taxon>Bivalvia</taxon>
        <taxon>Autobranchia</taxon>
        <taxon>Pteriomorphia</taxon>
        <taxon>Mytilida</taxon>
        <taxon>Mytiloidea</taxon>
        <taxon>Mytilidae</taxon>
        <taxon>Mytilinae</taxon>
        <taxon>Mytilus</taxon>
    </lineage>
</organism>
<evidence type="ECO:0000256" key="1">
    <source>
        <dbReference type="ARBA" id="ARBA00022737"/>
    </source>
</evidence>
<name>A0A6J8BKI2_MYTCO</name>
<reference evidence="4 5" key="1">
    <citation type="submission" date="2020-06" db="EMBL/GenBank/DDBJ databases">
        <authorList>
            <person name="Li R."/>
            <person name="Bekaert M."/>
        </authorList>
    </citation>
    <scope>NUCLEOTIDE SEQUENCE [LARGE SCALE GENOMIC DNA]</scope>
    <source>
        <strain evidence="5">wild</strain>
    </source>
</reference>
<protein>
    <submittedName>
        <fullName evidence="4">Uncharacterized protein</fullName>
    </submittedName>
</protein>
<dbReference type="Gene3D" id="1.25.40.20">
    <property type="entry name" value="Ankyrin repeat-containing domain"/>
    <property type="match status" value="3"/>
</dbReference>
<dbReference type="PROSITE" id="PS50297">
    <property type="entry name" value="ANK_REP_REGION"/>
    <property type="match status" value="4"/>
</dbReference>
<keyword evidence="1" id="KW-0677">Repeat</keyword>
<dbReference type="PANTHER" id="PTHR24198:SF165">
    <property type="entry name" value="ANKYRIN REPEAT-CONTAINING PROTEIN-RELATED"/>
    <property type="match status" value="1"/>
</dbReference>